<feature type="region of interest" description="Disordered" evidence="1">
    <location>
        <begin position="123"/>
        <end position="187"/>
    </location>
</feature>
<feature type="compositionally biased region" description="Low complexity" evidence="1">
    <location>
        <begin position="150"/>
        <end position="166"/>
    </location>
</feature>
<organism evidence="3 4">
    <name type="scientific">Brevundimonas lenta</name>
    <dbReference type="NCBI Taxonomy" id="424796"/>
    <lineage>
        <taxon>Bacteria</taxon>
        <taxon>Pseudomonadati</taxon>
        <taxon>Pseudomonadota</taxon>
        <taxon>Alphaproteobacteria</taxon>
        <taxon>Caulobacterales</taxon>
        <taxon>Caulobacteraceae</taxon>
        <taxon>Brevundimonas</taxon>
    </lineage>
</organism>
<dbReference type="Proteomes" id="UP000529946">
    <property type="component" value="Unassembled WGS sequence"/>
</dbReference>
<accession>A0A7W6JF04</accession>
<evidence type="ECO:0000256" key="1">
    <source>
        <dbReference type="SAM" id="MobiDB-lite"/>
    </source>
</evidence>
<proteinExistence type="predicted"/>
<gene>
    <name evidence="3" type="ORF">GGR12_002777</name>
</gene>
<comment type="caution">
    <text evidence="3">The sequence shown here is derived from an EMBL/GenBank/DDBJ whole genome shotgun (WGS) entry which is preliminary data.</text>
</comment>
<keyword evidence="2" id="KW-0812">Transmembrane</keyword>
<keyword evidence="2" id="KW-0472">Membrane</keyword>
<feature type="compositionally biased region" description="Basic and acidic residues" evidence="1">
    <location>
        <begin position="174"/>
        <end position="183"/>
    </location>
</feature>
<feature type="transmembrane region" description="Helical" evidence="2">
    <location>
        <begin position="228"/>
        <end position="261"/>
    </location>
</feature>
<name>A0A7W6JF04_9CAUL</name>
<sequence>MTAFTRLERAVMAALAQDLRSQLPDLAGQFAASTPSVRRNTGFGLFTETVVDRNRPAPVSGPTGEFGAVHAMVGKLHDPIAFKVRVRNGVLLGLNGDSYGQDTRSIDFATVSFDQVFTVDENGASIPFDDEPIRAEAPAPRYTPRPAPAAPSSRPALPSSKPAPVRSSPPPAKADARPPKDDLGATGPLVDLIRAGQSPAAREAVIDVFNPDGAAPLPDMTADEKKSLIFGLWIAMFAAVVIAVLAFEAPLTVSVILAAVVGRWLQRPEGLALIRRGLKAWKTVRAASAG</sequence>
<dbReference type="AlphaFoldDB" id="A0A7W6JF04"/>
<evidence type="ECO:0000313" key="4">
    <source>
        <dbReference type="Proteomes" id="UP000529946"/>
    </source>
</evidence>
<dbReference type="RefSeq" id="WP_183205031.1">
    <property type="nucleotide sequence ID" value="NZ_BAAAER010000003.1"/>
</dbReference>
<dbReference type="EMBL" id="JACIDM010000003">
    <property type="protein sequence ID" value="MBB4083889.1"/>
    <property type="molecule type" value="Genomic_DNA"/>
</dbReference>
<keyword evidence="4" id="KW-1185">Reference proteome</keyword>
<evidence type="ECO:0000256" key="2">
    <source>
        <dbReference type="SAM" id="Phobius"/>
    </source>
</evidence>
<reference evidence="3 4" key="1">
    <citation type="submission" date="2020-08" db="EMBL/GenBank/DDBJ databases">
        <title>Genomic Encyclopedia of Type Strains, Phase IV (KMG-IV): sequencing the most valuable type-strain genomes for metagenomic binning, comparative biology and taxonomic classification.</title>
        <authorList>
            <person name="Goeker M."/>
        </authorList>
    </citation>
    <scope>NUCLEOTIDE SEQUENCE [LARGE SCALE GENOMIC DNA]</scope>
    <source>
        <strain evidence="3 4">DSM 23960</strain>
    </source>
</reference>
<evidence type="ECO:0000313" key="3">
    <source>
        <dbReference type="EMBL" id="MBB4083889.1"/>
    </source>
</evidence>
<keyword evidence="2" id="KW-1133">Transmembrane helix</keyword>
<protein>
    <submittedName>
        <fullName evidence="3">Uncharacterized protein</fullName>
    </submittedName>
</protein>